<dbReference type="Pfam" id="PF09729">
    <property type="entry name" value="Gti1_Pac2"/>
    <property type="match status" value="1"/>
</dbReference>
<keyword evidence="3" id="KW-1185">Reference proteome</keyword>
<name>M2QCN6_CERS8</name>
<proteinExistence type="predicted"/>
<dbReference type="OrthoDB" id="5572844at2759"/>
<dbReference type="GO" id="GO:0003677">
    <property type="term" value="F:DNA binding"/>
    <property type="evidence" value="ECO:0007669"/>
    <property type="project" value="TreeGrafter"/>
</dbReference>
<feature type="region of interest" description="Disordered" evidence="1">
    <location>
        <begin position="179"/>
        <end position="234"/>
    </location>
</feature>
<dbReference type="AlphaFoldDB" id="M2QCN6"/>
<dbReference type="EMBL" id="KB445802">
    <property type="protein sequence ID" value="EMD34778.1"/>
    <property type="molecule type" value="Genomic_DNA"/>
</dbReference>
<evidence type="ECO:0008006" key="4">
    <source>
        <dbReference type="Google" id="ProtNLM"/>
    </source>
</evidence>
<dbReference type="HOGENOM" id="CLU_028895_2_0_1"/>
<evidence type="ECO:0000256" key="1">
    <source>
        <dbReference type="SAM" id="MobiDB-lite"/>
    </source>
</evidence>
<dbReference type="PANTHER" id="PTHR28027:SF2">
    <property type="entry name" value="TRANSCRIPTIONAL REGULATOR MIT1"/>
    <property type="match status" value="1"/>
</dbReference>
<feature type="non-terminal residue" evidence="2">
    <location>
        <position position="1"/>
    </location>
</feature>
<sequence>MQRPTLRGVRLRSTRDALQIFYAVARNILPMTTRRLDAEERRAISSGDVFVWEERCANSEATGMGMERWTDGMGWGPSRVRDRETDVQDDPAHPSAPWANMMRRQRAGSAAHPRAEPERLIKQTYSVHVTLPDDRPRGITRKWHLTAYFSQTTVDALDTIDSIQEVGDIRVPEGLFRSARASKGRREPTEDPPPPPPAAGDPWGLDFPRAPSAGSPGSGAHPNPPKFVLDPDAAAEMRLLDSPREPRALVPLAVLQGRAPPPRDPADERLLRRL</sequence>
<organism evidence="2 3">
    <name type="scientific">Ceriporiopsis subvermispora (strain B)</name>
    <name type="common">White-rot fungus</name>
    <name type="synonym">Gelatoporia subvermispora</name>
    <dbReference type="NCBI Taxonomy" id="914234"/>
    <lineage>
        <taxon>Eukaryota</taxon>
        <taxon>Fungi</taxon>
        <taxon>Dikarya</taxon>
        <taxon>Basidiomycota</taxon>
        <taxon>Agaricomycotina</taxon>
        <taxon>Agaricomycetes</taxon>
        <taxon>Polyporales</taxon>
        <taxon>Gelatoporiaceae</taxon>
        <taxon>Gelatoporia</taxon>
    </lineage>
</organism>
<dbReference type="InterPro" id="IPR018608">
    <property type="entry name" value="Gti1/Pac2"/>
</dbReference>
<dbReference type="PANTHER" id="PTHR28027">
    <property type="entry name" value="TRANSCRIPTIONAL REGULATOR MIT1"/>
    <property type="match status" value="1"/>
</dbReference>
<accession>M2QCN6</accession>
<protein>
    <recommendedName>
        <fullName evidence="4">Gti1/Pac2 family-domain-containing protein</fullName>
    </recommendedName>
</protein>
<feature type="compositionally biased region" description="Basic and acidic residues" evidence="1">
    <location>
        <begin position="264"/>
        <end position="274"/>
    </location>
</feature>
<evidence type="ECO:0000313" key="2">
    <source>
        <dbReference type="EMBL" id="EMD34778.1"/>
    </source>
</evidence>
<reference evidence="2 3" key="1">
    <citation type="journal article" date="2012" name="Proc. Natl. Acad. Sci. U.S.A.">
        <title>Comparative genomics of Ceriporiopsis subvermispora and Phanerochaete chrysosporium provide insight into selective ligninolysis.</title>
        <authorList>
            <person name="Fernandez-Fueyo E."/>
            <person name="Ruiz-Duenas F.J."/>
            <person name="Ferreira P."/>
            <person name="Floudas D."/>
            <person name="Hibbett D.S."/>
            <person name="Canessa P."/>
            <person name="Larrondo L.F."/>
            <person name="James T.Y."/>
            <person name="Seelenfreund D."/>
            <person name="Lobos S."/>
            <person name="Polanco R."/>
            <person name="Tello M."/>
            <person name="Honda Y."/>
            <person name="Watanabe T."/>
            <person name="Watanabe T."/>
            <person name="Ryu J.S."/>
            <person name="Kubicek C.P."/>
            <person name="Schmoll M."/>
            <person name="Gaskell J."/>
            <person name="Hammel K.E."/>
            <person name="St John F.J."/>
            <person name="Vanden Wymelenberg A."/>
            <person name="Sabat G."/>
            <person name="Splinter BonDurant S."/>
            <person name="Syed K."/>
            <person name="Yadav J.S."/>
            <person name="Doddapaneni H."/>
            <person name="Subramanian V."/>
            <person name="Lavin J.L."/>
            <person name="Oguiza J.A."/>
            <person name="Perez G."/>
            <person name="Pisabarro A.G."/>
            <person name="Ramirez L."/>
            <person name="Santoyo F."/>
            <person name="Master E."/>
            <person name="Coutinho P.M."/>
            <person name="Henrissat B."/>
            <person name="Lombard V."/>
            <person name="Magnuson J.K."/>
            <person name="Kuees U."/>
            <person name="Hori C."/>
            <person name="Igarashi K."/>
            <person name="Samejima M."/>
            <person name="Held B.W."/>
            <person name="Barry K.W."/>
            <person name="LaButti K.M."/>
            <person name="Lapidus A."/>
            <person name="Lindquist E.A."/>
            <person name="Lucas S.M."/>
            <person name="Riley R."/>
            <person name="Salamov A.A."/>
            <person name="Hoffmeister D."/>
            <person name="Schwenk D."/>
            <person name="Hadar Y."/>
            <person name="Yarden O."/>
            <person name="de Vries R.P."/>
            <person name="Wiebenga A."/>
            <person name="Stenlid J."/>
            <person name="Eastwood D."/>
            <person name="Grigoriev I.V."/>
            <person name="Berka R.M."/>
            <person name="Blanchette R.A."/>
            <person name="Kersten P."/>
            <person name="Martinez A.T."/>
            <person name="Vicuna R."/>
            <person name="Cullen D."/>
        </authorList>
    </citation>
    <scope>NUCLEOTIDE SEQUENCE [LARGE SCALE GENOMIC DNA]</scope>
    <source>
        <strain evidence="2 3">B</strain>
    </source>
</reference>
<feature type="region of interest" description="Disordered" evidence="1">
    <location>
        <begin position="252"/>
        <end position="274"/>
    </location>
</feature>
<dbReference type="Proteomes" id="UP000016930">
    <property type="component" value="Unassembled WGS sequence"/>
</dbReference>
<evidence type="ECO:0000313" key="3">
    <source>
        <dbReference type="Proteomes" id="UP000016930"/>
    </source>
</evidence>
<gene>
    <name evidence="2" type="ORF">CERSUDRAFT_23715</name>
</gene>